<sequence length="236" mass="24695" precursor="true">MTLKIRLGIACMAVLAATAGQVQAGTMTFNTSDSQFDSGINNQGWWSDTRPNNNSNENYFTGSASSSVLRSFFTFDLSSLSGTVTSATLSLRRFDFISDEGSETLGFFDVLTDAATLNNNVGSSAAIFADLGTGVSYGSFTLDVATTPDVLTFNLNANALADIQSAQGGFFSIGGSLLTDDGNDRIFSSSGAFDPHSLTVVTTSAGAVPEPTSLAIFGFGAFGLAGFRRRKQKQNA</sequence>
<feature type="signal peptide" evidence="1">
    <location>
        <begin position="1"/>
        <end position="24"/>
    </location>
</feature>
<feature type="chain" id="PRO_5023132507" evidence="1">
    <location>
        <begin position="25"/>
        <end position="236"/>
    </location>
</feature>
<evidence type="ECO:0000259" key="2">
    <source>
        <dbReference type="Pfam" id="PF07589"/>
    </source>
</evidence>
<evidence type="ECO:0000313" key="4">
    <source>
        <dbReference type="Proteomes" id="UP000319143"/>
    </source>
</evidence>
<gene>
    <name evidence="3" type="ORF">Poly41_34090</name>
</gene>
<dbReference type="Proteomes" id="UP000319143">
    <property type="component" value="Unassembled WGS sequence"/>
</dbReference>
<accession>A0A5C6DKA1</accession>
<dbReference type="NCBIfam" id="TIGR02595">
    <property type="entry name" value="PEP_CTERM"/>
    <property type="match status" value="1"/>
</dbReference>
<dbReference type="EMBL" id="SJPV01000005">
    <property type="protein sequence ID" value="TWU37280.1"/>
    <property type="molecule type" value="Genomic_DNA"/>
</dbReference>
<proteinExistence type="predicted"/>
<keyword evidence="1" id="KW-0732">Signal</keyword>
<dbReference type="AlphaFoldDB" id="A0A5C6DKA1"/>
<protein>
    <submittedName>
        <fullName evidence="3">PEP-CTERM motif protein</fullName>
    </submittedName>
</protein>
<dbReference type="Pfam" id="PF07589">
    <property type="entry name" value="PEP-CTERM"/>
    <property type="match status" value="1"/>
</dbReference>
<reference evidence="3 4" key="1">
    <citation type="submission" date="2019-02" db="EMBL/GenBank/DDBJ databases">
        <title>Deep-cultivation of Planctomycetes and their phenomic and genomic characterization uncovers novel biology.</title>
        <authorList>
            <person name="Wiegand S."/>
            <person name="Jogler M."/>
            <person name="Boedeker C."/>
            <person name="Pinto D."/>
            <person name="Vollmers J."/>
            <person name="Rivas-Marin E."/>
            <person name="Kohn T."/>
            <person name="Peeters S.H."/>
            <person name="Heuer A."/>
            <person name="Rast P."/>
            <person name="Oberbeckmann S."/>
            <person name="Bunk B."/>
            <person name="Jeske O."/>
            <person name="Meyerdierks A."/>
            <person name="Storesund J.E."/>
            <person name="Kallscheuer N."/>
            <person name="Luecker S."/>
            <person name="Lage O.M."/>
            <person name="Pohl T."/>
            <person name="Merkel B.J."/>
            <person name="Hornburger P."/>
            <person name="Mueller R.-W."/>
            <person name="Bruemmer F."/>
            <person name="Labrenz M."/>
            <person name="Spormann A.M."/>
            <person name="Op Den Camp H."/>
            <person name="Overmann J."/>
            <person name="Amann R."/>
            <person name="Jetten M.S.M."/>
            <person name="Mascher T."/>
            <person name="Medema M.H."/>
            <person name="Devos D.P."/>
            <person name="Kaster A.-K."/>
            <person name="Ovreas L."/>
            <person name="Rohde M."/>
            <person name="Galperin M.Y."/>
            <person name="Jogler C."/>
        </authorList>
    </citation>
    <scope>NUCLEOTIDE SEQUENCE [LARGE SCALE GENOMIC DNA]</scope>
    <source>
        <strain evidence="3 4">Poly41</strain>
    </source>
</reference>
<organism evidence="3 4">
    <name type="scientific">Novipirellula artificiosorum</name>
    <dbReference type="NCBI Taxonomy" id="2528016"/>
    <lineage>
        <taxon>Bacteria</taxon>
        <taxon>Pseudomonadati</taxon>
        <taxon>Planctomycetota</taxon>
        <taxon>Planctomycetia</taxon>
        <taxon>Pirellulales</taxon>
        <taxon>Pirellulaceae</taxon>
        <taxon>Novipirellula</taxon>
    </lineage>
</organism>
<dbReference type="InterPro" id="IPR013424">
    <property type="entry name" value="Ice-binding_C"/>
</dbReference>
<keyword evidence="4" id="KW-1185">Reference proteome</keyword>
<comment type="caution">
    <text evidence="3">The sequence shown here is derived from an EMBL/GenBank/DDBJ whole genome shotgun (WGS) entry which is preliminary data.</text>
</comment>
<name>A0A5C6DKA1_9BACT</name>
<evidence type="ECO:0000256" key="1">
    <source>
        <dbReference type="SAM" id="SignalP"/>
    </source>
</evidence>
<evidence type="ECO:0000313" key="3">
    <source>
        <dbReference type="EMBL" id="TWU37280.1"/>
    </source>
</evidence>
<feature type="domain" description="Ice-binding protein C-terminal" evidence="2">
    <location>
        <begin position="207"/>
        <end position="230"/>
    </location>
</feature>